<accession>A0A8R1UNC5</accession>
<sequence length="60" mass="6600">MAESRRTMRGNESENKAIDDVLSHEVDHPAAKVLTCVVKSKLTKQPSCVGPLLTVDHLSR</sequence>
<evidence type="ECO:0000313" key="2">
    <source>
        <dbReference type="Proteomes" id="UP000005239"/>
    </source>
</evidence>
<keyword evidence="2" id="KW-1185">Reference proteome</keyword>
<dbReference type="EnsemblMetazoa" id="PPA36393.1">
    <property type="protein sequence ID" value="PPA36393.1"/>
    <property type="gene ID" value="WBGene00274762"/>
</dbReference>
<accession>A0A2A6CVD8</accession>
<proteinExistence type="predicted"/>
<evidence type="ECO:0000313" key="1">
    <source>
        <dbReference type="EnsemblMetazoa" id="PPA36393.1"/>
    </source>
</evidence>
<organism evidence="1 2">
    <name type="scientific">Pristionchus pacificus</name>
    <name type="common">Parasitic nematode worm</name>
    <dbReference type="NCBI Taxonomy" id="54126"/>
    <lineage>
        <taxon>Eukaryota</taxon>
        <taxon>Metazoa</taxon>
        <taxon>Ecdysozoa</taxon>
        <taxon>Nematoda</taxon>
        <taxon>Chromadorea</taxon>
        <taxon>Rhabditida</taxon>
        <taxon>Rhabditina</taxon>
        <taxon>Diplogasteromorpha</taxon>
        <taxon>Diplogasteroidea</taxon>
        <taxon>Neodiplogasteridae</taxon>
        <taxon>Pristionchus</taxon>
    </lineage>
</organism>
<name>A0A2A6CVD8_PRIPA</name>
<dbReference type="Proteomes" id="UP000005239">
    <property type="component" value="Unassembled WGS sequence"/>
</dbReference>
<gene>
    <name evidence="1" type="primary">WBGene00274762</name>
</gene>
<reference evidence="1" key="2">
    <citation type="submission" date="2022-06" db="UniProtKB">
        <authorList>
            <consortium name="EnsemblMetazoa"/>
        </authorList>
    </citation>
    <scope>IDENTIFICATION</scope>
    <source>
        <strain evidence="1">PS312</strain>
    </source>
</reference>
<dbReference type="AlphaFoldDB" id="A0A2A6CVD8"/>
<protein>
    <submittedName>
        <fullName evidence="1">Uncharacterized protein</fullName>
    </submittedName>
</protein>
<reference evidence="2" key="1">
    <citation type="journal article" date="2008" name="Nat. Genet.">
        <title>The Pristionchus pacificus genome provides a unique perspective on nematode lifestyle and parasitism.</title>
        <authorList>
            <person name="Dieterich C."/>
            <person name="Clifton S.W."/>
            <person name="Schuster L.N."/>
            <person name="Chinwalla A."/>
            <person name="Delehaunty K."/>
            <person name="Dinkelacker I."/>
            <person name="Fulton L."/>
            <person name="Fulton R."/>
            <person name="Godfrey J."/>
            <person name="Minx P."/>
            <person name="Mitreva M."/>
            <person name="Roeseler W."/>
            <person name="Tian H."/>
            <person name="Witte H."/>
            <person name="Yang S.P."/>
            <person name="Wilson R.K."/>
            <person name="Sommer R.J."/>
        </authorList>
    </citation>
    <scope>NUCLEOTIDE SEQUENCE [LARGE SCALE GENOMIC DNA]</scope>
    <source>
        <strain evidence="2">PS312</strain>
    </source>
</reference>